<dbReference type="PANTHER" id="PTHR34943:SF2">
    <property type="entry name" value="PROTEIN COFACTOR ASSEMBLY OF COMPLEX C SUBUNIT B CCB4, CHLOROPLASTIC"/>
    <property type="match status" value="1"/>
</dbReference>
<keyword evidence="1" id="KW-0812">Transmembrane</keyword>
<dbReference type="AlphaFoldDB" id="A0A445J121"/>
<proteinExistence type="predicted"/>
<dbReference type="InterPro" id="IPR021325">
    <property type="entry name" value="CCB2/CCB4"/>
</dbReference>
<dbReference type="GO" id="GO:0010190">
    <property type="term" value="P:cytochrome b6f complex assembly"/>
    <property type="evidence" value="ECO:0007669"/>
    <property type="project" value="TreeGrafter"/>
</dbReference>
<accession>A0A445J121</accession>
<comment type="caution">
    <text evidence="2">The sequence shown here is derived from an EMBL/GenBank/DDBJ whole genome shotgun (WGS) entry which is preliminary data.</text>
</comment>
<evidence type="ECO:0000313" key="3">
    <source>
        <dbReference type="Proteomes" id="UP000289340"/>
    </source>
</evidence>
<reference evidence="2 3" key="1">
    <citation type="submission" date="2018-09" db="EMBL/GenBank/DDBJ databases">
        <title>A high-quality reference genome of wild soybean provides a powerful tool to mine soybean genomes.</title>
        <authorList>
            <person name="Xie M."/>
            <person name="Chung C.Y.L."/>
            <person name="Li M.-W."/>
            <person name="Wong F.-L."/>
            <person name="Chan T.-F."/>
            <person name="Lam H.-M."/>
        </authorList>
    </citation>
    <scope>NUCLEOTIDE SEQUENCE [LARGE SCALE GENOMIC DNA]</scope>
    <source>
        <strain evidence="3">cv. W05</strain>
        <tissue evidence="2">Hypocotyl of etiolated seedlings</tissue>
    </source>
</reference>
<dbReference type="Proteomes" id="UP000289340">
    <property type="component" value="Chromosome 9"/>
</dbReference>
<dbReference type="Pfam" id="PF11152">
    <property type="entry name" value="CCB2_CCB4"/>
    <property type="match status" value="1"/>
</dbReference>
<organism evidence="2 3">
    <name type="scientific">Glycine soja</name>
    <name type="common">Wild soybean</name>
    <dbReference type="NCBI Taxonomy" id="3848"/>
    <lineage>
        <taxon>Eukaryota</taxon>
        <taxon>Viridiplantae</taxon>
        <taxon>Streptophyta</taxon>
        <taxon>Embryophyta</taxon>
        <taxon>Tracheophyta</taxon>
        <taxon>Spermatophyta</taxon>
        <taxon>Magnoliopsida</taxon>
        <taxon>eudicotyledons</taxon>
        <taxon>Gunneridae</taxon>
        <taxon>Pentapetalae</taxon>
        <taxon>rosids</taxon>
        <taxon>fabids</taxon>
        <taxon>Fabales</taxon>
        <taxon>Fabaceae</taxon>
        <taxon>Papilionoideae</taxon>
        <taxon>50 kb inversion clade</taxon>
        <taxon>NPAAA clade</taxon>
        <taxon>indigoferoid/millettioid clade</taxon>
        <taxon>Phaseoleae</taxon>
        <taxon>Glycine</taxon>
        <taxon>Glycine subgen. Soja</taxon>
    </lineage>
</organism>
<feature type="transmembrane region" description="Helical" evidence="1">
    <location>
        <begin position="17"/>
        <end position="40"/>
    </location>
</feature>
<sequence>MTVDVILTWLFHTYIDIVLYVDLLTLGLAVTNILAGLVWLSIKAKSITMVNPRGVECKRLCTTLPEVARNELLW</sequence>
<gene>
    <name evidence="2" type="ORF">D0Y65_024171</name>
</gene>
<dbReference type="PANTHER" id="PTHR34943">
    <property type="match status" value="1"/>
</dbReference>
<dbReference type="GO" id="GO:0009507">
    <property type="term" value="C:chloroplast"/>
    <property type="evidence" value="ECO:0007669"/>
    <property type="project" value="TreeGrafter"/>
</dbReference>
<keyword evidence="1" id="KW-0472">Membrane</keyword>
<keyword evidence="1" id="KW-1133">Transmembrane helix</keyword>
<evidence type="ECO:0000313" key="2">
    <source>
        <dbReference type="EMBL" id="RZB92037.1"/>
    </source>
</evidence>
<keyword evidence="3" id="KW-1185">Reference proteome</keyword>
<evidence type="ECO:0000256" key="1">
    <source>
        <dbReference type="SAM" id="Phobius"/>
    </source>
</evidence>
<dbReference type="EMBL" id="QZWG01000009">
    <property type="protein sequence ID" value="RZB92037.1"/>
    <property type="molecule type" value="Genomic_DNA"/>
</dbReference>
<protein>
    <submittedName>
        <fullName evidence="2">Protein COFACTOR ASSEMBLY OF COMPLEX C SUBUNIT B CCB4, chloroplastic</fullName>
    </submittedName>
</protein>
<dbReference type="InterPro" id="IPR044705">
    <property type="entry name" value="CCB4"/>
</dbReference>
<name>A0A445J121_GLYSO</name>